<evidence type="ECO:0000256" key="1">
    <source>
        <dbReference type="PROSITE-ProRule" id="PRU00169"/>
    </source>
</evidence>
<dbReference type="Proteomes" id="UP000232883">
    <property type="component" value="Chromosome"/>
</dbReference>
<evidence type="ECO:0000313" key="3">
    <source>
        <dbReference type="EMBL" id="AUD06617.1"/>
    </source>
</evidence>
<evidence type="ECO:0000313" key="4">
    <source>
        <dbReference type="Proteomes" id="UP000232883"/>
    </source>
</evidence>
<protein>
    <recommendedName>
        <fullName evidence="2">Response regulatory domain-containing protein</fullName>
    </recommendedName>
</protein>
<sequence>MDLYWFSSVTEFLSATSLGKDKPVALVIDGVMPNGEETKWLSTLLLHPSCQQACLIMLSAEVAETQRAAYLQLGAMDHLQKPMHLAELQKVVSTVSGHIARKASSQLNPFIQHCSQTKIGKRQALVLTYPCGDDNFSVPRLFGGLYPSNCATNDSFPPTHTWTTNNAQIAYSLPTFVNRCRNPTEPI</sequence>
<dbReference type="SUPFAM" id="SSF52172">
    <property type="entry name" value="CheY-like"/>
    <property type="match status" value="1"/>
</dbReference>
<proteinExistence type="predicted"/>
<gene>
    <name evidence="3" type="ORF">CWM47_35080</name>
</gene>
<dbReference type="InterPro" id="IPR001789">
    <property type="entry name" value="Sig_transdc_resp-reg_receiver"/>
</dbReference>
<dbReference type="GO" id="GO:0000160">
    <property type="term" value="P:phosphorelay signal transduction system"/>
    <property type="evidence" value="ECO:0007669"/>
    <property type="project" value="InterPro"/>
</dbReference>
<dbReference type="KEGG" id="spir:CWM47_35080"/>
<keyword evidence="4" id="KW-1185">Reference proteome</keyword>
<feature type="domain" description="Response regulatory" evidence="2">
    <location>
        <begin position="1"/>
        <end position="96"/>
    </location>
</feature>
<feature type="modified residue" description="4-aspartylphosphate" evidence="1">
    <location>
        <position position="29"/>
    </location>
</feature>
<dbReference type="AlphaFoldDB" id="A0A2K8Z9T5"/>
<dbReference type="Gene3D" id="3.40.50.2300">
    <property type="match status" value="1"/>
</dbReference>
<dbReference type="PROSITE" id="PS50110">
    <property type="entry name" value="RESPONSE_REGULATORY"/>
    <property type="match status" value="1"/>
</dbReference>
<accession>A0A2K8Z9T5</accession>
<evidence type="ECO:0000259" key="2">
    <source>
        <dbReference type="PROSITE" id="PS50110"/>
    </source>
</evidence>
<reference evidence="3 4" key="1">
    <citation type="submission" date="2017-11" db="EMBL/GenBank/DDBJ databases">
        <title>Taxonomic description and genome sequences of Spirosoma HA7 sp. nov., isolated from pollen microhabitat of Corylus avellana.</title>
        <authorList>
            <person name="Ambika Manirajan B."/>
            <person name="Suarez C."/>
            <person name="Ratering S."/>
            <person name="Geissler-Plaum R."/>
            <person name="Cardinale M."/>
            <person name="Sylvia S."/>
        </authorList>
    </citation>
    <scope>NUCLEOTIDE SEQUENCE [LARGE SCALE GENOMIC DNA]</scope>
    <source>
        <strain evidence="3 4">HA7</strain>
    </source>
</reference>
<organism evidence="3 4">
    <name type="scientific">Spirosoma pollinicola</name>
    <dbReference type="NCBI Taxonomy" id="2057025"/>
    <lineage>
        <taxon>Bacteria</taxon>
        <taxon>Pseudomonadati</taxon>
        <taxon>Bacteroidota</taxon>
        <taxon>Cytophagia</taxon>
        <taxon>Cytophagales</taxon>
        <taxon>Cytophagaceae</taxon>
        <taxon>Spirosoma</taxon>
    </lineage>
</organism>
<dbReference type="EMBL" id="CP025096">
    <property type="protein sequence ID" value="AUD06617.1"/>
    <property type="molecule type" value="Genomic_DNA"/>
</dbReference>
<name>A0A2K8Z9T5_9BACT</name>
<dbReference type="InterPro" id="IPR011006">
    <property type="entry name" value="CheY-like_superfamily"/>
</dbReference>
<keyword evidence="1" id="KW-0597">Phosphoprotein</keyword>